<sequence length="96" mass="10777">MVSLMFVSSASCLRSSPLKITMASLDFEIKKLGGSTTKLVRNVNLEKLKNNYLFPEINRRELEHVEKHPNVQVISLGTGDTTEPIPEHISSHMSRV</sequence>
<keyword evidence="2" id="KW-0032">Aminotransferase</keyword>
<dbReference type="InterPro" id="IPR015422">
    <property type="entry name" value="PyrdxlP-dep_Trfase_small"/>
</dbReference>
<evidence type="ECO:0000256" key="1">
    <source>
        <dbReference type="ARBA" id="ARBA00001933"/>
    </source>
</evidence>
<dbReference type="RefSeq" id="XP_019096601.1">
    <property type="nucleotide sequence ID" value="XM_019241056.1"/>
</dbReference>
<evidence type="ECO:0000256" key="4">
    <source>
        <dbReference type="ARBA" id="ARBA00022898"/>
    </source>
</evidence>
<evidence type="ECO:0000313" key="7">
    <source>
        <dbReference type="RefSeq" id="XP_019096601.1"/>
    </source>
</evidence>
<protein>
    <submittedName>
        <fullName evidence="7">Aminotransferase ALD1-like</fullName>
    </submittedName>
</protein>
<evidence type="ECO:0000256" key="2">
    <source>
        <dbReference type="ARBA" id="ARBA00022576"/>
    </source>
</evidence>
<evidence type="ECO:0000313" key="6">
    <source>
        <dbReference type="Proteomes" id="UP000694864"/>
    </source>
</evidence>
<reference evidence="7" key="2">
    <citation type="submission" date="2025-08" db="UniProtKB">
        <authorList>
            <consortium name="RefSeq"/>
        </authorList>
    </citation>
    <scope>IDENTIFICATION</scope>
    <source>
        <tissue evidence="7">Leaf</tissue>
    </source>
</reference>
<comment type="cofactor">
    <cofactor evidence="1">
        <name>pyridoxal 5'-phosphate</name>
        <dbReference type="ChEBI" id="CHEBI:597326"/>
    </cofactor>
</comment>
<keyword evidence="3" id="KW-0808">Transferase</keyword>
<evidence type="ECO:0000256" key="5">
    <source>
        <dbReference type="SAM" id="MobiDB-lite"/>
    </source>
</evidence>
<dbReference type="Proteomes" id="UP000694864">
    <property type="component" value="Chromosome 19"/>
</dbReference>
<feature type="region of interest" description="Disordered" evidence="5">
    <location>
        <begin position="73"/>
        <end position="96"/>
    </location>
</feature>
<evidence type="ECO:0000256" key="3">
    <source>
        <dbReference type="ARBA" id="ARBA00022679"/>
    </source>
</evidence>
<dbReference type="InterPro" id="IPR019942">
    <property type="entry name" value="DapL/ALD1"/>
</dbReference>
<proteinExistence type="predicted"/>
<keyword evidence="4" id="KW-0663">Pyridoxal phosphate</keyword>
<accession>A0ABM1RC63</accession>
<dbReference type="Gene3D" id="3.90.1150.10">
    <property type="entry name" value="Aspartate Aminotransferase, domain 1"/>
    <property type="match status" value="1"/>
</dbReference>
<keyword evidence="6" id="KW-1185">Reference proteome</keyword>
<dbReference type="PANTHER" id="PTHR43144">
    <property type="entry name" value="AMINOTRANSFERASE"/>
    <property type="match status" value="1"/>
</dbReference>
<name>A0ABM1RC63_CAMSA</name>
<organism evidence="6 7">
    <name type="scientific">Camelina sativa</name>
    <name type="common">False flax</name>
    <name type="synonym">Myagrum sativum</name>
    <dbReference type="NCBI Taxonomy" id="90675"/>
    <lineage>
        <taxon>Eukaryota</taxon>
        <taxon>Viridiplantae</taxon>
        <taxon>Streptophyta</taxon>
        <taxon>Embryophyta</taxon>
        <taxon>Tracheophyta</taxon>
        <taxon>Spermatophyta</taxon>
        <taxon>Magnoliopsida</taxon>
        <taxon>eudicotyledons</taxon>
        <taxon>Gunneridae</taxon>
        <taxon>Pentapetalae</taxon>
        <taxon>rosids</taxon>
        <taxon>malvids</taxon>
        <taxon>Brassicales</taxon>
        <taxon>Brassicaceae</taxon>
        <taxon>Camelineae</taxon>
        <taxon>Camelina</taxon>
    </lineage>
</organism>
<reference evidence="6" key="1">
    <citation type="journal article" date="2014" name="Nat. Commun.">
        <title>The emerging biofuel crop Camelina sativa retains a highly undifferentiated hexaploid genome structure.</title>
        <authorList>
            <person name="Kagale S."/>
            <person name="Koh C."/>
            <person name="Nixon J."/>
            <person name="Bollina V."/>
            <person name="Clarke W.E."/>
            <person name="Tuteja R."/>
            <person name="Spillane C."/>
            <person name="Robinson S.J."/>
            <person name="Links M.G."/>
            <person name="Clarke C."/>
            <person name="Higgins E.E."/>
            <person name="Huebert T."/>
            <person name="Sharpe A.G."/>
            <person name="Parkin I.A."/>
        </authorList>
    </citation>
    <scope>NUCLEOTIDE SEQUENCE [LARGE SCALE GENOMIC DNA]</scope>
    <source>
        <strain evidence="6">cv. DH55</strain>
    </source>
</reference>
<dbReference type="GeneID" id="104766645"/>
<gene>
    <name evidence="7" type="primary">LOC104766645</name>
</gene>